<name>G0U096_TRYVY</name>
<keyword evidence="1" id="KW-1133">Transmembrane helix</keyword>
<gene>
    <name evidence="2" type="ORF">TVY486_0801020</name>
</gene>
<dbReference type="Pfam" id="PF17784">
    <property type="entry name" value="Sulfotransfer_4"/>
    <property type="match status" value="1"/>
</dbReference>
<dbReference type="InterPro" id="IPR040632">
    <property type="entry name" value="Sulfotransfer_4"/>
</dbReference>
<evidence type="ECO:0000256" key="1">
    <source>
        <dbReference type="SAM" id="Phobius"/>
    </source>
</evidence>
<keyword evidence="1" id="KW-0812">Transmembrane</keyword>
<proteinExistence type="predicted"/>
<feature type="transmembrane region" description="Helical" evidence="1">
    <location>
        <begin position="237"/>
        <end position="257"/>
    </location>
</feature>
<dbReference type="VEuPathDB" id="TriTrypDB:TvY486_0801020"/>
<sequence>MLRCGFACYIRVLGLTMIPDGGALAMALRRLGYKPYTLRDSFKHGHATRHPAEWVAALHEGKAVDFNKMLVDYDAVVGPPAVLLYEEILRGCPDYTKVILVSETDKQQWANDYQRYVVPLLKDARPSSRNRVAKALHAMISEMILKPIPDEPGRAASGGDCQRDVVSRQAGALELFEAEVQLKVPPNRLLVHCHKDGWGPICKFLGKEVPCESYPPLDNGMHVIRNLVERIERTEKLTLLLVLGALCGAVYLSYPLLASVDGSVRKLYRDYQTAYGSS</sequence>
<dbReference type="PANTHER" id="PTHR36978:SF4">
    <property type="entry name" value="P-LOOP CONTAINING NUCLEOSIDE TRIPHOSPHATE HYDROLASE PROTEIN"/>
    <property type="match status" value="1"/>
</dbReference>
<dbReference type="EMBL" id="HE573024">
    <property type="protein sequence ID" value="CCC49494.1"/>
    <property type="molecule type" value="Genomic_DNA"/>
</dbReference>
<dbReference type="AlphaFoldDB" id="G0U096"/>
<organism evidence="2">
    <name type="scientific">Trypanosoma vivax (strain Y486)</name>
    <dbReference type="NCBI Taxonomy" id="1055687"/>
    <lineage>
        <taxon>Eukaryota</taxon>
        <taxon>Discoba</taxon>
        <taxon>Euglenozoa</taxon>
        <taxon>Kinetoplastea</taxon>
        <taxon>Metakinetoplastina</taxon>
        <taxon>Trypanosomatida</taxon>
        <taxon>Trypanosomatidae</taxon>
        <taxon>Trypanosoma</taxon>
        <taxon>Duttonella</taxon>
    </lineage>
</organism>
<protein>
    <submittedName>
        <fullName evidence="2">Uncharacterized protein</fullName>
    </submittedName>
</protein>
<accession>G0U096</accession>
<reference evidence="2" key="1">
    <citation type="journal article" date="2012" name="Proc. Natl. Acad. Sci. U.S.A.">
        <title>Antigenic diversity is generated by distinct evolutionary mechanisms in African trypanosome species.</title>
        <authorList>
            <person name="Jackson A.P."/>
            <person name="Berry A."/>
            <person name="Aslett M."/>
            <person name="Allison H.C."/>
            <person name="Burton P."/>
            <person name="Vavrova-Anderson J."/>
            <person name="Brown R."/>
            <person name="Browne H."/>
            <person name="Corton N."/>
            <person name="Hauser H."/>
            <person name="Gamble J."/>
            <person name="Gilderthorp R."/>
            <person name="Marcello L."/>
            <person name="McQuillan J."/>
            <person name="Otto T.D."/>
            <person name="Quail M.A."/>
            <person name="Sanders M.J."/>
            <person name="van Tonder A."/>
            <person name="Ginger M.L."/>
            <person name="Field M.C."/>
            <person name="Barry J.D."/>
            <person name="Hertz-Fowler C."/>
            <person name="Berriman M."/>
        </authorList>
    </citation>
    <scope>NUCLEOTIDE SEQUENCE</scope>
    <source>
        <strain evidence="2">Y486</strain>
    </source>
</reference>
<dbReference type="InterPro" id="IPR027417">
    <property type="entry name" value="P-loop_NTPase"/>
</dbReference>
<dbReference type="PANTHER" id="PTHR36978">
    <property type="entry name" value="P-LOOP CONTAINING NUCLEOTIDE TRIPHOSPHATE HYDROLASE"/>
    <property type="match status" value="1"/>
</dbReference>
<dbReference type="Gene3D" id="3.40.50.300">
    <property type="entry name" value="P-loop containing nucleotide triphosphate hydrolases"/>
    <property type="match status" value="1"/>
</dbReference>
<keyword evidence="1" id="KW-0472">Membrane</keyword>
<dbReference type="OMA" id="PGAMVYD"/>
<evidence type="ECO:0000313" key="2">
    <source>
        <dbReference type="EMBL" id="CCC49494.1"/>
    </source>
</evidence>